<dbReference type="GO" id="GO:0005634">
    <property type="term" value="C:nucleus"/>
    <property type="evidence" value="ECO:0007669"/>
    <property type="project" value="TreeGrafter"/>
</dbReference>
<comment type="caution">
    <text evidence="5">The sequence shown here is derived from an EMBL/GenBank/DDBJ whole genome shotgun (WGS) entry which is preliminary data.</text>
</comment>
<dbReference type="Gene3D" id="3.10.20.90">
    <property type="entry name" value="Phosphatidylinositol 3-kinase Catalytic Subunit, Chain A, domain 1"/>
    <property type="match status" value="1"/>
</dbReference>
<dbReference type="PANTHER" id="PTHR23333">
    <property type="entry name" value="UBX DOMAIN CONTAINING PROTEIN"/>
    <property type="match status" value="1"/>
</dbReference>
<feature type="region of interest" description="Disordered" evidence="2">
    <location>
        <begin position="1"/>
        <end position="110"/>
    </location>
</feature>
<sequence>MSDNNNSGGRTLGGDPAEPLPSNWARPAAAPRVGRIGDWSGSSSTSAPRGGGRFATISGLGGGAGGGGQRQPQGDDEDEDDENKGAESWFAGGERSGINVQNPDRQRAVPGGDMVRDLLRRAAQAGPPPEAPARSSNVFTGGGHTLGSDEVESSYIPGNETAIRHLTFWRDGFQVEDGELMRYDDPANAQILAEINAGHAPPSILNVRRGQPVELRVNKRTEDDYVPPKGTKVFSGSGHRLGAVVPDFNAEAGRSTTQMPGTFPPSAPATSASSEDRPKIATKFEVDQDKPSTSIQIRLADGTRMVARMNLTHTVGDIRNFINASRPENLTRPYTIGTTFPNRTLDDDTATIQGAGLVNSVVVQRWA</sequence>
<dbReference type="InterPro" id="IPR036241">
    <property type="entry name" value="NSFL1C_SEP_dom_sf"/>
</dbReference>
<dbReference type="FunFam" id="3.10.20.90:FF:000179">
    <property type="entry name" value="Plant UBX domain-containing protein 4"/>
    <property type="match status" value="1"/>
</dbReference>
<dbReference type="InterPro" id="IPR001012">
    <property type="entry name" value="UBX_dom"/>
</dbReference>
<dbReference type="SUPFAM" id="SSF54236">
    <property type="entry name" value="Ubiquitin-like"/>
    <property type="match status" value="1"/>
</dbReference>
<evidence type="ECO:0000256" key="2">
    <source>
        <dbReference type="SAM" id="MobiDB-lite"/>
    </source>
</evidence>
<dbReference type="GO" id="GO:0031468">
    <property type="term" value="P:nuclear membrane reassembly"/>
    <property type="evidence" value="ECO:0007669"/>
    <property type="project" value="TreeGrafter"/>
</dbReference>
<dbReference type="EMBL" id="JAFIQS010000013">
    <property type="protein sequence ID" value="KAG5164047.1"/>
    <property type="molecule type" value="Genomic_DNA"/>
</dbReference>
<feature type="region of interest" description="Disordered" evidence="2">
    <location>
        <begin position="252"/>
        <end position="276"/>
    </location>
</feature>
<dbReference type="Gene3D" id="3.30.420.210">
    <property type="entry name" value="SEP domain"/>
    <property type="match status" value="1"/>
</dbReference>
<protein>
    <recommendedName>
        <fullName evidence="6">SEP-domain-containing protein</fullName>
    </recommendedName>
</protein>
<reference evidence="5" key="1">
    <citation type="submission" date="2021-02" db="EMBL/GenBank/DDBJ databases">
        <title>Psilocybe cubensis genome.</title>
        <authorList>
            <person name="Mckernan K.J."/>
            <person name="Crawford S."/>
            <person name="Trippe A."/>
            <person name="Kane L.T."/>
            <person name="Mclaughlin S."/>
        </authorList>
    </citation>
    <scope>NUCLEOTIDE SEQUENCE [LARGE SCALE GENOMIC DNA]</scope>
    <source>
        <strain evidence="5">MGC-MH-2018</strain>
    </source>
</reference>
<dbReference type="PANTHER" id="PTHR23333:SF20">
    <property type="entry name" value="NSFL1 COFACTOR P47"/>
    <property type="match status" value="1"/>
</dbReference>
<dbReference type="Pfam" id="PF00789">
    <property type="entry name" value="UBX"/>
    <property type="match status" value="1"/>
</dbReference>
<evidence type="ECO:0000259" key="4">
    <source>
        <dbReference type="PROSITE" id="PS51399"/>
    </source>
</evidence>
<dbReference type="SMART" id="SM00166">
    <property type="entry name" value="UBX"/>
    <property type="match status" value="1"/>
</dbReference>
<dbReference type="GO" id="GO:0000045">
    <property type="term" value="P:autophagosome assembly"/>
    <property type="evidence" value="ECO:0007669"/>
    <property type="project" value="TreeGrafter"/>
</dbReference>
<accession>A0A8H7XND3</accession>
<dbReference type="InterPro" id="IPR029071">
    <property type="entry name" value="Ubiquitin-like_domsf"/>
</dbReference>
<evidence type="ECO:0000259" key="3">
    <source>
        <dbReference type="PROSITE" id="PS50033"/>
    </source>
</evidence>
<name>A0A8H7XND3_PSICU</name>
<dbReference type="OrthoDB" id="25887at2759"/>
<dbReference type="GO" id="GO:0061025">
    <property type="term" value="P:membrane fusion"/>
    <property type="evidence" value="ECO:0007669"/>
    <property type="project" value="TreeGrafter"/>
</dbReference>
<dbReference type="CDD" id="cd01770">
    <property type="entry name" value="UBX_UBXN2"/>
    <property type="match status" value="1"/>
</dbReference>
<dbReference type="PROSITE" id="PS51399">
    <property type="entry name" value="SEP"/>
    <property type="match status" value="1"/>
</dbReference>
<dbReference type="SUPFAM" id="SSF102848">
    <property type="entry name" value="NSFL1 (p97 ATPase) cofactor p47, SEP domain"/>
    <property type="match status" value="1"/>
</dbReference>
<evidence type="ECO:0000313" key="5">
    <source>
        <dbReference type="EMBL" id="KAG5164047.1"/>
    </source>
</evidence>
<dbReference type="GO" id="GO:0005829">
    <property type="term" value="C:cytosol"/>
    <property type="evidence" value="ECO:0007669"/>
    <property type="project" value="TreeGrafter"/>
</dbReference>
<dbReference type="GO" id="GO:0043130">
    <property type="term" value="F:ubiquitin binding"/>
    <property type="evidence" value="ECO:0007669"/>
    <property type="project" value="TreeGrafter"/>
</dbReference>
<proteinExistence type="predicted"/>
<evidence type="ECO:0000256" key="1">
    <source>
        <dbReference type="ARBA" id="ARBA00022786"/>
    </source>
</evidence>
<dbReference type="GO" id="GO:0007030">
    <property type="term" value="P:Golgi organization"/>
    <property type="evidence" value="ECO:0007669"/>
    <property type="project" value="TreeGrafter"/>
</dbReference>
<keyword evidence="1" id="KW-0833">Ubl conjugation pathway</keyword>
<feature type="domain" description="SEP" evidence="4">
    <location>
        <begin position="161"/>
        <end position="226"/>
    </location>
</feature>
<dbReference type="InterPro" id="IPR012989">
    <property type="entry name" value="SEP_domain"/>
</dbReference>
<dbReference type="PROSITE" id="PS50033">
    <property type="entry name" value="UBX"/>
    <property type="match status" value="1"/>
</dbReference>
<organism evidence="5">
    <name type="scientific">Psilocybe cubensis</name>
    <name type="common">Psychedelic mushroom</name>
    <name type="synonym">Stropharia cubensis</name>
    <dbReference type="NCBI Taxonomy" id="181762"/>
    <lineage>
        <taxon>Eukaryota</taxon>
        <taxon>Fungi</taxon>
        <taxon>Dikarya</taxon>
        <taxon>Basidiomycota</taxon>
        <taxon>Agaricomycotina</taxon>
        <taxon>Agaricomycetes</taxon>
        <taxon>Agaricomycetidae</taxon>
        <taxon>Agaricales</taxon>
        <taxon>Agaricineae</taxon>
        <taxon>Strophariaceae</taxon>
        <taxon>Psilocybe</taxon>
    </lineage>
</organism>
<evidence type="ECO:0008006" key="6">
    <source>
        <dbReference type="Google" id="ProtNLM"/>
    </source>
</evidence>
<dbReference type="Pfam" id="PF08059">
    <property type="entry name" value="SEP"/>
    <property type="match status" value="1"/>
</dbReference>
<dbReference type="GO" id="GO:0043161">
    <property type="term" value="P:proteasome-mediated ubiquitin-dependent protein catabolic process"/>
    <property type="evidence" value="ECO:0007669"/>
    <property type="project" value="TreeGrafter"/>
</dbReference>
<feature type="domain" description="UBX" evidence="3">
    <location>
        <begin position="288"/>
        <end position="365"/>
    </location>
</feature>
<dbReference type="FunFam" id="3.30.420.210:FF:000002">
    <property type="entry name" value="UBX domain-containing protein 1"/>
    <property type="match status" value="1"/>
</dbReference>
<feature type="compositionally biased region" description="Gly residues" evidence="2">
    <location>
        <begin position="49"/>
        <end position="69"/>
    </location>
</feature>
<dbReference type="SMART" id="SM00553">
    <property type="entry name" value="SEP"/>
    <property type="match status" value="1"/>
</dbReference>
<dbReference type="AlphaFoldDB" id="A0A8H7XND3"/>
<gene>
    <name evidence="5" type="ORF">JR316_011244</name>
</gene>